<keyword evidence="3" id="KW-1185">Reference proteome</keyword>
<dbReference type="EMBL" id="SNZP01000002">
    <property type="protein sequence ID" value="TDR82013.1"/>
    <property type="molecule type" value="Genomic_DNA"/>
</dbReference>
<evidence type="ECO:0000313" key="2">
    <source>
        <dbReference type="EMBL" id="TDR82013.1"/>
    </source>
</evidence>
<dbReference type="InterPro" id="IPR029058">
    <property type="entry name" value="AB_hydrolase_fold"/>
</dbReference>
<dbReference type="InterPro" id="IPR000073">
    <property type="entry name" value="AB_hydrolase_1"/>
</dbReference>
<dbReference type="RefSeq" id="WP_133678447.1">
    <property type="nucleotide sequence ID" value="NZ_SNZP01000002.1"/>
</dbReference>
<dbReference type="OrthoDB" id="5729753at2"/>
<gene>
    <name evidence="2" type="ORF">DFP86_102125</name>
</gene>
<dbReference type="AlphaFoldDB" id="A0A4R7BBI4"/>
<protein>
    <submittedName>
        <fullName evidence="2">Pimeloyl-ACP methyl ester carboxylesterase</fullName>
    </submittedName>
</protein>
<organism evidence="2 3">
    <name type="scientific">Paludibacterium purpuratum</name>
    <dbReference type="NCBI Taxonomy" id="1144873"/>
    <lineage>
        <taxon>Bacteria</taxon>
        <taxon>Pseudomonadati</taxon>
        <taxon>Pseudomonadota</taxon>
        <taxon>Betaproteobacteria</taxon>
        <taxon>Neisseriales</taxon>
        <taxon>Chromobacteriaceae</taxon>
        <taxon>Paludibacterium</taxon>
    </lineage>
</organism>
<dbReference type="Pfam" id="PF12697">
    <property type="entry name" value="Abhydrolase_6"/>
    <property type="match status" value="1"/>
</dbReference>
<sequence>MTDHLYFAHANSFPASVYHKMLGALSEHYTVSYTDCIGHDPAYPITDCWPRLVDQTIASVERLGVGPVWAVGHSLGGILVLYAAVRRPDLFKGLAILDSPLFSRWRALTIWFAKRAGFIDRITPGGNTLKRRNCWASTEMVHEYFGRKPMFARFDPDCLWDYARHGTVDDGQGGRQLKFHPTIEHRIYVTLPHDIAHCADNNRVPGIYLAAGEHPVLTARDQHYVRDRLGLTVGSHPGSHLFPLEQPLSTAERIRLAFTAIETGAGVDTSTDRPK</sequence>
<name>A0A4R7BBI4_9NEIS</name>
<comment type="caution">
    <text evidence="2">The sequence shown here is derived from an EMBL/GenBank/DDBJ whole genome shotgun (WGS) entry which is preliminary data.</text>
</comment>
<evidence type="ECO:0000313" key="3">
    <source>
        <dbReference type="Proteomes" id="UP000295611"/>
    </source>
</evidence>
<dbReference type="Gene3D" id="3.40.50.1820">
    <property type="entry name" value="alpha/beta hydrolase"/>
    <property type="match status" value="1"/>
</dbReference>
<dbReference type="Proteomes" id="UP000295611">
    <property type="component" value="Unassembled WGS sequence"/>
</dbReference>
<feature type="domain" description="AB hydrolase-1" evidence="1">
    <location>
        <begin position="6"/>
        <end position="251"/>
    </location>
</feature>
<proteinExistence type="predicted"/>
<reference evidence="2 3" key="1">
    <citation type="submission" date="2019-03" db="EMBL/GenBank/DDBJ databases">
        <title>Genomic Encyclopedia of Type Strains, Phase III (KMG-III): the genomes of soil and plant-associated and newly described type strains.</title>
        <authorList>
            <person name="Whitman W."/>
        </authorList>
    </citation>
    <scope>NUCLEOTIDE SEQUENCE [LARGE SCALE GENOMIC DNA]</scope>
    <source>
        <strain evidence="2 3">CECT 8976</strain>
    </source>
</reference>
<accession>A0A4R7BBI4</accession>
<evidence type="ECO:0000259" key="1">
    <source>
        <dbReference type="Pfam" id="PF12697"/>
    </source>
</evidence>
<dbReference type="SUPFAM" id="SSF53474">
    <property type="entry name" value="alpha/beta-Hydrolases"/>
    <property type="match status" value="1"/>
</dbReference>